<evidence type="ECO:0000313" key="1">
    <source>
        <dbReference type="EMBL" id="TQS01406.1"/>
    </source>
</evidence>
<sequence length="90" mass="9883">MKIIVRSAPVGAPYEKLVGKEVEVMYNDPAWGPNDFIVKNGPYYEGQNNLLTIPFGDAVITDMSGSEFEDGLELGMKVGKHDKAPIKKGR</sequence>
<dbReference type="EMBL" id="VIJZ01000001">
    <property type="protein sequence ID" value="TQS01461.1"/>
    <property type="molecule type" value="Genomic_DNA"/>
</dbReference>
<reference evidence="2 3" key="1">
    <citation type="submission" date="2019-07" db="EMBL/GenBank/DDBJ databases">
        <title>Paenibacillus ottowii sp. nov. isolated from a fermentation system processing bovine manure.</title>
        <authorList>
            <person name="Velazquez L.F."/>
            <person name="Rajbanshi S."/>
            <person name="Guan S."/>
            <person name="Hinchee M."/>
            <person name="Welsh A."/>
        </authorList>
    </citation>
    <scope>NUCLEOTIDE SEQUENCE [LARGE SCALE GENOMIC DNA]</scope>
    <source>
        <strain evidence="2 3">MS2379</strain>
    </source>
</reference>
<gene>
    <name evidence="1" type="ORF">FKV70_03475</name>
    <name evidence="2" type="ORF">FKV70_03765</name>
</gene>
<evidence type="ECO:0000313" key="3">
    <source>
        <dbReference type="Proteomes" id="UP000319219"/>
    </source>
</evidence>
<accession>A0ABY3BAS0</accession>
<protein>
    <submittedName>
        <fullName evidence="2">Uncharacterized protein</fullName>
    </submittedName>
</protein>
<dbReference type="RefSeq" id="WP_142611846.1">
    <property type="nucleotide sequence ID" value="NZ_VIJZ01000001.1"/>
</dbReference>
<dbReference type="EMBL" id="VIJZ01000001">
    <property type="protein sequence ID" value="TQS01406.1"/>
    <property type="molecule type" value="Genomic_DNA"/>
</dbReference>
<keyword evidence="3" id="KW-1185">Reference proteome</keyword>
<comment type="caution">
    <text evidence="2">The sequence shown here is derived from an EMBL/GenBank/DDBJ whole genome shotgun (WGS) entry which is preliminary data.</text>
</comment>
<name>A0ABY3BAS0_9BACL</name>
<proteinExistence type="predicted"/>
<dbReference type="Proteomes" id="UP000319219">
    <property type="component" value="Unassembled WGS sequence"/>
</dbReference>
<organism evidence="2 3">
    <name type="scientific">Paenibacillus ottowii</name>
    <dbReference type="NCBI Taxonomy" id="2315729"/>
    <lineage>
        <taxon>Bacteria</taxon>
        <taxon>Bacillati</taxon>
        <taxon>Bacillota</taxon>
        <taxon>Bacilli</taxon>
        <taxon>Bacillales</taxon>
        <taxon>Paenibacillaceae</taxon>
        <taxon>Paenibacillus</taxon>
    </lineage>
</organism>
<evidence type="ECO:0000313" key="2">
    <source>
        <dbReference type="EMBL" id="TQS01461.1"/>
    </source>
</evidence>